<sequence length="112" mass="12948">MGRSTWKTKSKVARCLDLPPRLLLNEAIKITNTPSPTTVKKEMRGGNKDMMMRSWRWESFKENNRGVVVKEKFNFSGPLSSTTSSAYDFDIHQRKVLRLIDVTGIVRSERQM</sequence>
<dbReference type="EMBL" id="JAVYJV010000009">
    <property type="protein sequence ID" value="KAK4362920.1"/>
    <property type="molecule type" value="Genomic_DNA"/>
</dbReference>
<protein>
    <submittedName>
        <fullName evidence="1">Uncharacterized protein</fullName>
    </submittedName>
</protein>
<reference evidence="1" key="1">
    <citation type="submission" date="2023-12" db="EMBL/GenBank/DDBJ databases">
        <title>Genome assembly of Anisodus tanguticus.</title>
        <authorList>
            <person name="Wang Y.-J."/>
        </authorList>
    </citation>
    <scope>NUCLEOTIDE SEQUENCE</scope>
    <source>
        <strain evidence="1">KB-2021</strain>
        <tissue evidence="1">Leaf</tissue>
    </source>
</reference>
<dbReference type="AlphaFoldDB" id="A0AAE1VJW8"/>
<organism evidence="1 2">
    <name type="scientific">Anisodus tanguticus</name>
    <dbReference type="NCBI Taxonomy" id="243964"/>
    <lineage>
        <taxon>Eukaryota</taxon>
        <taxon>Viridiplantae</taxon>
        <taxon>Streptophyta</taxon>
        <taxon>Embryophyta</taxon>
        <taxon>Tracheophyta</taxon>
        <taxon>Spermatophyta</taxon>
        <taxon>Magnoliopsida</taxon>
        <taxon>eudicotyledons</taxon>
        <taxon>Gunneridae</taxon>
        <taxon>Pentapetalae</taxon>
        <taxon>asterids</taxon>
        <taxon>lamiids</taxon>
        <taxon>Solanales</taxon>
        <taxon>Solanaceae</taxon>
        <taxon>Solanoideae</taxon>
        <taxon>Hyoscyameae</taxon>
        <taxon>Anisodus</taxon>
    </lineage>
</organism>
<comment type="caution">
    <text evidence="1">The sequence shown here is derived from an EMBL/GenBank/DDBJ whole genome shotgun (WGS) entry which is preliminary data.</text>
</comment>
<evidence type="ECO:0000313" key="1">
    <source>
        <dbReference type="EMBL" id="KAK4362920.1"/>
    </source>
</evidence>
<evidence type="ECO:0000313" key="2">
    <source>
        <dbReference type="Proteomes" id="UP001291623"/>
    </source>
</evidence>
<dbReference type="Proteomes" id="UP001291623">
    <property type="component" value="Unassembled WGS sequence"/>
</dbReference>
<keyword evidence="2" id="KW-1185">Reference proteome</keyword>
<accession>A0AAE1VJW8</accession>
<gene>
    <name evidence="1" type="ORF">RND71_018161</name>
</gene>
<proteinExistence type="predicted"/>
<name>A0AAE1VJW8_9SOLA</name>